<dbReference type="Proteomes" id="UP000772434">
    <property type="component" value="Unassembled WGS sequence"/>
</dbReference>
<keyword evidence="2" id="KW-1185">Reference proteome</keyword>
<evidence type="ECO:0000313" key="1">
    <source>
        <dbReference type="EMBL" id="KAF9075092.1"/>
    </source>
</evidence>
<dbReference type="AlphaFoldDB" id="A0A9P5UDF2"/>
<evidence type="ECO:0000313" key="2">
    <source>
        <dbReference type="Proteomes" id="UP000772434"/>
    </source>
</evidence>
<dbReference type="EMBL" id="JADNRY010000010">
    <property type="protein sequence ID" value="KAF9075092.1"/>
    <property type="molecule type" value="Genomic_DNA"/>
</dbReference>
<gene>
    <name evidence="1" type="ORF">BDP27DRAFT_1399013</name>
</gene>
<organism evidence="1 2">
    <name type="scientific">Rhodocollybia butyracea</name>
    <dbReference type="NCBI Taxonomy" id="206335"/>
    <lineage>
        <taxon>Eukaryota</taxon>
        <taxon>Fungi</taxon>
        <taxon>Dikarya</taxon>
        <taxon>Basidiomycota</taxon>
        <taxon>Agaricomycotina</taxon>
        <taxon>Agaricomycetes</taxon>
        <taxon>Agaricomycetidae</taxon>
        <taxon>Agaricales</taxon>
        <taxon>Marasmiineae</taxon>
        <taxon>Omphalotaceae</taxon>
        <taxon>Rhodocollybia</taxon>
    </lineage>
</organism>
<name>A0A9P5UDF2_9AGAR</name>
<protein>
    <submittedName>
        <fullName evidence="1">Uncharacterized protein</fullName>
    </submittedName>
</protein>
<reference evidence="1" key="1">
    <citation type="submission" date="2020-11" db="EMBL/GenBank/DDBJ databases">
        <authorList>
            <consortium name="DOE Joint Genome Institute"/>
            <person name="Ahrendt S."/>
            <person name="Riley R."/>
            <person name="Andreopoulos W."/>
            <person name="Labutti K."/>
            <person name="Pangilinan J."/>
            <person name="Ruiz-Duenas F.J."/>
            <person name="Barrasa J.M."/>
            <person name="Sanchez-Garcia M."/>
            <person name="Camarero S."/>
            <person name="Miyauchi S."/>
            <person name="Serrano A."/>
            <person name="Linde D."/>
            <person name="Babiker R."/>
            <person name="Drula E."/>
            <person name="Ayuso-Fernandez I."/>
            <person name="Pacheco R."/>
            <person name="Padilla G."/>
            <person name="Ferreira P."/>
            <person name="Barriuso J."/>
            <person name="Kellner H."/>
            <person name="Castanera R."/>
            <person name="Alfaro M."/>
            <person name="Ramirez L."/>
            <person name="Pisabarro A.G."/>
            <person name="Kuo A."/>
            <person name="Tritt A."/>
            <person name="Lipzen A."/>
            <person name="He G."/>
            <person name="Yan M."/>
            <person name="Ng V."/>
            <person name="Cullen D."/>
            <person name="Martin F."/>
            <person name="Rosso M.-N."/>
            <person name="Henrissat B."/>
            <person name="Hibbett D."/>
            <person name="Martinez A.T."/>
            <person name="Grigoriev I.V."/>
        </authorList>
    </citation>
    <scope>NUCLEOTIDE SEQUENCE</scope>
    <source>
        <strain evidence="1">AH 40177</strain>
    </source>
</reference>
<proteinExistence type="predicted"/>
<sequence length="169" mass="19033">MHHFQAMYDFPAISRLSHLSPPPHALNPESAKQVVTRHPVQTLQAGSRTPRIKTDAISDDTECGRGNKEICEDDSYMEVNDEFDVCVPPSWYYKILCFCSMFIEAIVSGSTPDGLDEGNILGHEVTGRIATDTLTALLMFQKSPWARYLFNKVRSNVKDLNVLKLVFIL</sequence>
<accession>A0A9P5UDF2</accession>
<comment type="caution">
    <text evidence="1">The sequence shown here is derived from an EMBL/GenBank/DDBJ whole genome shotgun (WGS) entry which is preliminary data.</text>
</comment>